<protein>
    <submittedName>
        <fullName evidence="2">Thiosulfate sulfurtransferase glpE</fullName>
        <ecNumber evidence="2">2.8.1.1</ecNumber>
    </submittedName>
</protein>
<dbReference type="EMBL" id="LR215050">
    <property type="protein sequence ID" value="VEU82149.1"/>
    <property type="molecule type" value="Genomic_DNA"/>
</dbReference>
<dbReference type="EC" id="2.8.1.1" evidence="2"/>
<dbReference type="AlphaFoldDB" id="A0A449BI66"/>
<dbReference type="Gene3D" id="3.40.250.10">
    <property type="entry name" value="Rhodanese-like domain"/>
    <property type="match status" value="1"/>
</dbReference>
<dbReference type="PANTHER" id="PTHR43031:SF17">
    <property type="entry name" value="SULFURTRANSFERASE YTWF-RELATED"/>
    <property type="match status" value="1"/>
</dbReference>
<organism evidence="2 3">
    <name type="scientific">Acholeplasma hippikon</name>
    <dbReference type="NCBI Taxonomy" id="264636"/>
    <lineage>
        <taxon>Bacteria</taxon>
        <taxon>Bacillati</taxon>
        <taxon>Mycoplasmatota</taxon>
        <taxon>Mollicutes</taxon>
        <taxon>Acholeplasmatales</taxon>
        <taxon>Acholeplasmataceae</taxon>
        <taxon>Acholeplasma</taxon>
    </lineage>
</organism>
<dbReference type="InterPro" id="IPR036873">
    <property type="entry name" value="Rhodanese-like_dom_sf"/>
</dbReference>
<dbReference type="GO" id="GO:0004792">
    <property type="term" value="F:thiosulfate-cyanide sulfurtransferase activity"/>
    <property type="evidence" value="ECO:0007669"/>
    <property type="project" value="UniProtKB-EC"/>
</dbReference>
<evidence type="ECO:0000313" key="2">
    <source>
        <dbReference type="EMBL" id="VEU82149.1"/>
    </source>
</evidence>
<proteinExistence type="predicted"/>
<dbReference type="Pfam" id="PF00581">
    <property type="entry name" value="Rhodanese"/>
    <property type="match status" value="1"/>
</dbReference>
<reference evidence="2 3" key="1">
    <citation type="submission" date="2019-01" db="EMBL/GenBank/DDBJ databases">
        <authorList>
            <consortium name="Pathogen Informatics"/>
        </authorList>
    </citation>
    <scope>NUCLEOTIDE SEQUENCE [LARGE SCALE GENOMIC DNA]</scope>
    <source>
        <strain evidence="2 3">NCTC10172</strain>
    </source>
</reference>
<dbReference type="SMART" id="SM00450">
    <property type="entry name" value="RHOD"/>
    <property type="match status" value="1"/>
</dbReference>
<accession>A0A449BI66</accession>
<dbReference type="SUPFAM" id="SSF52821">
    <property type="entry name" value="Rhodanese/Cell cycle control phosphatase"/>
    <property type="match status" value="1"/>
</dbReference>
<dbReference type="PROSITE" id="PS50206">
    <property type="entry name" value="RHODANESE_3"/>
    <property type="match status" value="1"/>
</dbReference>
<dbReference type="Proteomes" id="UP000290909">
    <property type="component" value="Chromosome"/>
</dbReference>
<dbReference type="PANTHER" id="PTHR43031">
    <property type="entry name" value="FAD-DEPENDENT OXIDOREDUCTASE"/>
    <property type="match status" value="1"/>
</dbReference>
<name>A0A449BI66_9MOLU</name>
<dbReference type="STRING" id="1408416.GCA_000702765_00711"/>
<dbReference type="KEGG" id="ahk:NCTC10172_00156"/>
<gene>
    <name evidence="2" type="primary">glpE</name>
    <name evidence="2" type="ORF">NCTC10172_00156</name>
</gene>
<dbReference type="InterPro" id="IPR001763">
    <property type="entry name" value="Rhodanese-like_dom"/>
</dbReference>
<dbReference type="InterPro" id="IPR050229">
    <property type="entry name" value="GlpE_sulfurtransferase"/>
</dbReference>
<evidence type="ECO:0000313" key="3">
    <source>
        <dbReference type="Proteomes" id="UP000290909"/>
    </source>
</evidence>
<keyword evidence="2" id="KW-0808">Transferase</keyword>
<keyword evidence="3" id="KW-1185">Reference proteome</keyword>
<sequence length="106" mass="12382">MYKTVMTFELEQLMKKQKLNIIDVREQDEVDNGHIKGIIHMPLSSFGRHLNKINKNDEYYVICYSGARSTQAAQFLANQGYKVTNVMGGMSIYQVELVYEVWYSDY</sequence>
<feature type="domain" description="Rhodanese" evidence="1">
    <location>
        <begin position="15"/>
        <end position="95"/>
    </location>
</feature>
<dbReference type="CDD" id="cd00158">
    <property type="entry name" value="RHOD"/>
    <property type="match status" value="1"/>
</dbReference>
<evidence type="ECO:0000259" key="1">
    <source>
        <dbReference type="PROSITE" id="PS50206"/>
    </source>
</evidence>